<dbReference type="PANTHER" id="PTHR10237">
    <property type="entry name" value="DEFORMED EPIDERMAL AUTOREGULATORY FACTOR 1 HOMOLOG SUPPRESSIN"/>
    <property type="match status" value="1"/>
</dbReference>
<dbReference type="Gene3D" id="6.10.140.2220">
    <property type="match status" value="1"/>
</dbReference>
<keyword evidence="8" id="KW-0805">Transcription regulation</keyword>
<dbReference type="EMBL" id="AJWK01022434">
    <property type="status" value="NOT_ANNOTATED_CDS"/>
    <property type="molecule type" value="Genomic_DNA"/>
</dbReference>
<evidence type="ECO:0000256" key="10">
    <source>
        <dbReference type="ARBA" id="ARBA00023163"/>
    </source>
</evidence>
<proteinExistence type="predicted"/>
<keyword evidence="11" id="KW-0539">Nucleus</keyword>
<dbReference type="GO" id="GO:0008270">
    <property type="term" value="F:zinc ion binding"/>
    <property type="evidence" value="ECO:0007669"/>
    <property type="project" value="UniProtKB-KW"/>
</dbReference>
<dbReference type="InterPro" id="IPR000770">
    <property type="entry name" value="SAND_dom"/>
</dbReference>
<dbReference type="InterPro" id="IPR002893">
    <property type="entry name" value="Znf_MYND"/>
</dbReference>
<dbReference type="Pfam" id="PF01753">
    <property type="entry name" value="zf-MYND"/>
    <property type="match status" value="1"/>
</dbReference>
<reference evidence="18" key="2">
    <citation type="journal article" date="2020" name="BMC">
        <title>Leishmania infection induces a limited differential gene expression in the sand fly midgut.</title>
        <authorList>
            <person name="Coutinho-Abreu I.V."/>
            <person name="Serafim T.D."/>
            <person name="Meneses C."/>
            <person name="Kamhawi S."/>
            <person name="Oliveira F."/>
            <person name="Valenzuela J.G."/>
        </authorList>
    </citation>
    <scope>NUCLEOTIDE SEQUENCE</scope>
    <source>
        <strain evidence="18">Jacobina</strain>
        <tissue evidence="18">Midgut</tissue>
    </source>
</reference>
<dbReference type="Proteomes" id="UP000092461">
    <property type="component" value="Unassembled WGS sequence"/>
</dbReference>
<name>A0A1B0GJX6_LUTLO</name>
<accession>A0A1B0GJX6</accession>
<dbReference type="VEuPathDB" id="VectorBase:LLONM1_001736"/>
<feature type="domain" description="MYND-type" evidence="17">
    <location>
        <begin position="384"/>
        <end position="420"/>
    </location>
</feature>
<keyword evidence="10" id="KW-0804">Transcription</keyword>
<comment type="subcellular location">
    <subcellularLocation>
        <location evidence="1">Nucleus</location>
    </subcellularLocation>
</comment>
<organism evidence="19 20">
    <name type="scientific">Lutzomyia longipalpis</name>
    <name type="common">Sand fly</name>
    <dbReference type="NCBI Taxonomy" id="7200"/>
    <lineage>
        <taxon>Eukaryota</taxon>
        <taxon>Metazoa</taxon>
        <taxon>Ecdysozoa</taxon>
        <taxon>Arthropoda</taxon>
        <taxon>Hexapoda</taxon>
        <taxon>Insecta</taxon>
        <taxon>Pterygota</taxon>
        <taxon>Neoptera</taxon>
        <taxon>Endopterygota</taxon>
        <taxon>Diptera</taxon>
        <taxon>Nematocera</taxon>
        <taxon>Psychodoidea</taxon>
        <taxon>Psychodidae</taxon>
        <taxon>Lutzomyia</taxon>
        <taxon>Lutzomyia</taxon>
    </lineage>
</organism>
<dbReference type="SUPFAM" id="SSF63763">
    <property type="entry name" value="SAND domain-like"/>
    <property type="match status" value="1"/>
</dbReference>
<evidence type="ECO:0000256" key="15">
    <source>
        <dbReference type="SAM" id="MobiDB-lite"/>
    </source>
</evidence>
<evidence type="ECO:0000256" key="1">
    <source>
        <dbReference type="ARBA" id="ARBA00004123"/>
    </source>
</evidence>
<feature type="compositionally biased region" description="Polar residues" evidence="15">
    <location>
        <begin position="16"/>
        <end position="25"/>
    </location>
</feature>
<dbReference type="PROSITE" id="PS01360">
    <property type="entry name" value="ZF_MYND_1"/>
    <property type="match status" value="1"/>
</dbReference>
<dbReference type="Gene3D" id="3.10.390.10">
    <property type="entry name" value="SAND domain-like"/>
    <property type="match status" value="1"/>
</dbReference>
<dbReference type="GO" id="GO:0003677">
    <property type="term" value="F:DNA binding"/>
    <property type="evidence" value="ECO:0007669"/>
    <property type="project" value="UniProtKB-KW"/>
</dbReference>
<evidence type="ECO:0000256" key="6">
    <source>
        <dbReference type="ARBA" id="ARBA00022833"/>
    </source>
</evidence>
<evidence type="ECO:0000256" key="9">
    <source>
        <dbReference type="ARBA" id="ARBA00023125"/>
    </source>
</evidence>
<sequence>MDENQSDILPDITEAEASSQENGNQTTTRTRLIAATTAESSSVEGGTVVSVPVPVSVPVGSASGSTYNVITPEQLLHFKPMICVDNNGFISGQVVGGDLKATHIVIKQPVTSSESVATSTQEITTMTEPQPQTQSQTIQNQWADIMNMEVLPIRCKTTTAELYKSRLGSGGRGRCIKYKDNWFTPSEFEQECGRGSSKDWKRSIRFGGRSLQALIDEGVLQPHATSCTCPACCDDDSSATGPVRFFTPYKRRRRNQIEIDNKKKRQSGSADEYTEQEPVVIAKEEPWGALADGIDGSSDFLDATQVAEGNIPLERLKTLCVQMAKTVADFRRYINEAQEIHAKQVERVQRERDAALIAARVHDIEDPNAINIGAGVDLNGAKKCANCNREALAECSLCRRTPYCSTFCQRKDWNSHQVECSRDPADGTQQIMLLVDDQA</sequence>
<evidence type="ECO:0000256" key="11">
    <source>
        <dbReference type="ARBA" id="ARBA00023242"/>
    </source>
</evidence>
<dbReference type="Pfam" id="PF01342">
    <property type="entry name" value="SAND"/>
    <property type="match status" value="1"/>
</dbReference>
<evidence type="ECO:0000259" key="17">
    <source>
        <dbReference type="PROSITE" id="PS50865"/>
    </source>
</evidence>
<evidence type="ECO:0000256" key="3">
    <source>
        <dbReference type="ARBA" id="ARBA00022553"/>
    </source>
</evidence>
<keyword evidence="5 14" id="KW-0863">Zinc-finger</keyword>
<evidence type="ECO:0000256" key="2">
    <source>
        <dbReference type="ARBA" id="ARBA00022473"/>
    </source>
</evidence>
<evidence type="ECO:0000256" key="14">
    <source>
        <dbReference type="PROSITE-ProRule" id="PRU00134"/>
    </source>
</evidence>
<evidence type="ECO:0000256" key="8">
    <source>
        <dbReference type="ARBA" id="ARBA00023015"/>
    </source>
</evidence>
<keyword evidence="2" id="KW-0217">Developmental protein</keyword>
<evidence type="ECO:0000313" key="20">
    <source>
        <dbReference type="Proteomes" id="UP000092461"/>
    </source>
</evidence>
<keyword evidence="20" id="KW-1185">Reference proteome</keyword>
<feature type="region of interest" description="Disordered" evidence="15">
    <location>
        <begin position="1"/>
        <end position="27"/>
    </location>
</feature>
<dbReference type="GO" id="GO:0007399">
    <property type="term" value="P:nervous system development"/>
    <property type="evidence" value="ECO:0007669"/>
    <property type="project" value="UniProtKB-KW"/>
</dbReference>
<dbReference type="VEuPathDB" id="VectorBase:LLOJ006782"/>
<keyword evidence="3" id="KW-0597">Phosphoprotein</keyword>
<dbReference type="PANTHER" id="PTHR10237:SF1">
    <property type="entry name" value="DEFORMED EPIDERMAL AUTOREGULATORY FACTOR 1 HOMOLOG"/>
    <property type="match status" value="1"/>
</dbReference>
<reference evidence="20" key="1">
    <citation type="submission" date="2012-05" db="EMBL/GenBank/DDBJ databases">
        <title>Whole Genome Assembly of Lutzomyia longipalpis.</title>
        <authorList>
            <person name="Richards S."/>
            <person name="Qu C."/>
            <person name="Dillon R."/>
            <person name="Worley K."/>
            <person name="Scherer S."/>
            <person name="Batterton M."/>
            <person name="Taylor A."/>
            <person name="Hawes A."/>
            <person name="Hernandez B."/>
            <person name="Kovar C."/>
            <person name="Mandapat C."/>
            <person name="Pham C."/>
            <person name="Qu C."/>
            <person name="Jing C."/>
            <person name="Bess C."/>
            <person name="Bandaranaike D."/>
            <person name="Ngo D."/>
            <person name="Ongeri F."/>
            <person name="Arias F."/>
            <person name="Lara F."/>
            <person name="Weissenberger G."/>
            <person name="Kamau G."/>
            <person name="Han H."/>
            <person name="Shen H."/>
            <person name="Dinh H."/>
            <person name="Khalil I."/>
            <person name="Jones J."/>
            <person name="Shafer J."/>
            <person name="Jayaseelan J."/>
            <person name="Quiroz J."/>
            <person name="Blankenburg K."/>
            <person name="Nguyen L."/>
            <person name="Jackson L."/>
            <person name="Francisco L."/>
            <person name="Tang L.-Y."/>
            <person name="Pu L.-L."/>
            <person name="Perales L."/>
            <person name="Lorensuhewa L."/>
            <person name="Munidasa M."/>
            <person name="Coyle M."/>
            <person name="Taylor M."/>
            <person name="Puazo M."/>
            <person name="Firestine M."/>
            <person name="Scheel M."/>
            <person name="Javaid M."/>
            <person name="Wang M."/>
            <person name="Li M."/>
            <person name="Tabassum N."/>
            <person name="Saada N."/>
            <person name="Osuji N."/>
            <person name="Aqrawi P."/>
            <person name="Fu Q."/>
            <person name="Thornton R."/>
            <person name="Raj R."/>
            <person name="Goodspeed R."/>
            <person name="Mata R."/>
            <person name="Najjar R."/>
            <person name="Gubbala S."/>
            <person name="Lee S."/>
            <person name="Denson S."/>
            <person name="Patil S."/>
            <person name="Macmil S."/>
            <person name="Qi S."/>
            <person name="Matskevitch T."/>
            <person name="Palculict T."/>
            <person name="Mathew T."/>
            <person name="Vee V."/>
            <person name="Velamala V."/>
            <person name="Korchina V."/>
            <person name="Cai W."/>
            <person name="Liu W."/>
            <person name="Dai W."/>
            <person name="Zou X."/>
            <person name="Zhu Y."/>
            <person name="Zhang Y."/>
            <person name="Wu Y.-Q."/>
            <person name="Xin Y."/>
            <person name="Nazarath L."/>
            <person name="Kovar C."/>
            <person name="Han Y."/>
            <person name="Muzny D."/>
            <person name="Gibbs R."/>
        </authorList>
    </citation>
    <scope>NUCLEOTIDE SEQUENCE [LARGE SCALE GENOMIC DNA]</scope>
    <source>
        <strain evidence="20">Jacobina</strain>
    </source>
</reference>
<evidence type="ECO:0000259" key="16">
    <source>
        <dbReference type="PROSITE" id="PS50864"/>
    </source>
</evidence>
<reference evidence="19" key="3">
    <citation type="submission" date="2020-05" db="UniProtKB">
        <authorList>
            <consortium name="EnsemblMetazoa"/>
        </authorList>
    </citation>
    <scope>IDENTIFICATION</scope>
    <source>
        <strain evidence="19">Jacobina</strain>
    </source>
</reference>
<dbReference type="InterPro" id="IPR024119">
    <property type="entry name" value="TF_DEAF-1"/>
</dbReference>
<dbReference type="InterPro" id="IPR010919">
    <property type="entry name" value="SAND-like_dom_sf"/>
</dbReference>
<evidence type="ECO:0000256" key="7">
    <source>
        <dbReference type="ARBA" id="ARBA00022902"/>
    </source>
</evidence>
<dbReference type="FunFam" id="3.10.390.10:FF:000004">
    <property type="entry name" value="Deformed epidermal autoregulatory factor 1"/>
    <property type="match status" value="1"/>
</dbReference>
<dbReference type="AlphaFoldDB" id="A0A1B0GJX6"/>
<keyword evidence="4" id="KW-0479">Metal-binding</keyword>
<feature type="domain" description="SAND" evidence="16">
    <location>
        <begin position="140"/>
        <end position="221"/>
    </location>
</feature>
<evidence type="ECO:0000256" key="13">
    <source>
        <dbReference type="ARBA" id="ARBA00079052"/>
    </source>
</evidence>
<feature type="region of interest" description="Disordered" evidence="15">
    <location>
        <begin position="256"/>
        <end position="276"/>
    </location>
</feature>
<dbReference type="GO" id="GO:0000981">
    <property type="term" value="F:DNA-binding transcription factor activity, RNA polymerase II-specific"/>
    <property type="evidence" value="ECO:0007669"/>
    <property type="project" value="TreeGrafter"/>
</dbReference>
<dbReference type="FunFam" id="6.10.140.2220:FF:000008">
    <property type="entry name" value="Deformed epidermal autoregulatory factor 1"/>
    <property type="match status" value="1"/>
</dbReference>
<keyword evidence="6" id="KW-0862">Zinc</keyword>
<evidence type="ECO:0000256" key="12">
    <source>
        <dbReference type="ARBA" id="ARBA00073412"/>
    </source>
</evidence>
<keyword evidence="7" id="KW-0524">Neurogenesis</keyword>
<evidence type="ECO:0000256" key="4">
    <source>
        <dbReference type="ARBA" id="ARBA00022723"/>
    </source>
</evidence>
<evidence type="ECO:0000256" key="5">
    <source>
        <dbReference type="ARBA" id="ARBA00022771"/>
    </source>
</evidence>
<dbReference type="PROSITE" id="PS50865">
    <property type="entry name" value="ZF_MYND_2"/>
    <property type="match status" value="1"/>
</dbReference>
<dbReference type="SMART" id="SM00258">
    <property type="entry name" value="SAND"/>
    <property type="match status" value="1"/>
</dbReference>
<dbReference type="SUPFAM" id="SSF144232">
    <property type="entry name" value="HIT/MYND zinc finger-like"/>
    <property type="match status" value="1"/>
</dbReference>
<dbReference type="EMBL" id="GITU01002336">
    <property type="protein sequence ID" value="MBC1171039.1"/>
    <property type="molecule type" value="Transcribed_RNA"/>
</dbReference>
<evidence type="ECO:0000313" key="18">
    <source>
        <dbReference type="EMBL" id="MBC1171039.1"/>
    </source>
</evidence>
<protein>
    <recommendedName>
        <fullName evidence="12">Deformed epidermal autoregulatory factor 1 homolog</fullName>
    </recommendedName>
    <alternativeName>
        <fullName evidence="13">Nuclear DEAF-1-related transcriptional regulator</fullName>
    </alternativeName>
</protein>
<dbReference type="PROSITE" id="PS50864">
    <property type="entry name" value="SAND"/>
    <property type="match status" value="1"/>
</dbReference>
<evidence type="ECO:0000313" key="19">
    <source>
        <dbReference type="EnsemblMetazoa" id="LLOJ006782-PA"/>
    </source>
</evidence>
<dbReference type="EnsemblMetazoa" id="LLOJ006782-RA">
    <property type="protein sequence ID" value="LLOJ006782-PA"/>
    <property type="gene ID" value="LLOJ006782"/>
</dbReference>
<keyword evidence="9" id="KW-0238">DNA-binding</keyword>
<dbReference type="GO" id="GO:0005634">
    <property type="term" value="C:nucleus"/>
    <property type="evidence" value="ECO:0007669"/>
    <property type="project" value="UniProtKB-SubCell"/>
</dbReference>